<evidence type="ECO:0000313" key="2">
    <source>
        <dbReference type="Proteomes" id="UP000253551"/>
    </source>
</evidence>
<accession>A0A367JYL1</accession>
<gene>
    <name evidence="1" type="ORF">CU098_003069</name>
</gene>
<dbReference type="Proteomes" id="UP000253551">
    <property type="component" value="Unassembled WGS sequence"/>
</dbReference>
<name>A0A367JYL1_RHIST</name>
<dbReference type="EMBL" id="PJQM01002478">
    <property type="protein sequence ID" value="RCH95044.1"/>
    <property type="molecule type" value="Genomic_DNA"/>
</dbReference>
<dbReference type="OrthoDB" id="2288255at2759"/>
<sequence>MLQHTKYKEELCAILSTIKEKDQKVTWDVFVKETEELILEEYDGLKTLTEYKGLWKGRFRACAKLLSIKIDNVSYNHWKQLVPRLREKREVLKRDTFEAEQSIFSSPSTRRSKSSTQGKANYKLSSLEKQNVIRYLENLSEGDKWKLANGTLVEDQMLCLVKASVYEHPVHSLIIDPRDKIWKDFFTEDELKEIRTYNLKPLPDLSEDMQEILQQYEFDNKTALEMYEFADGMKAHPINESDKRWVKESIKSACELFFEGEELSLEDCSEADLLHTVWEFMYKLYRRKNIKAKLGERVSKAVSSAKNAARSIEVIEHRPRKFFGSKLDTLFKAGVYELGSCEIGKHDVEETDDKYMNDALLKLPKTLRDMLSVQVQSNSIKINELVTVGYLMMGNFCLICSNE</sequence>
<organism evidence="1 2">
    <name type="scientific">Rhizopus stolonifer</name>
    <name type="common">Rhizopus nigricans</name>
    <dbReference type="NCBI Taxonomy" id="4846"/>
    <lineage>
        <taxon>Eukaryota</taxon>
        <taxon>Fungi</taxon>
        <taxon>Fungi incertae sedis</taxon>
        <taxon>Mucoromycota</taxon>
        <taxon>Mucoromycotina</taxon>
        <taxon>Mucoromycetes</taxon>
        <taxon>Mucorales</taxon>
        <taxon>Mucorineae</taxon>
        <taxon>Rhizopodaceae</taxon>
        <taxon>Rhizopus</taxon>
    </lineage>
</organism>
<evidence type="ECO:0000313" key="1">
    <source>
        <dbReference type="EMBL" id="RCH95044.1"/>
    </source>
</evidence>
<reference evidence="1 2" key="1">
    <citation type="journal article" date="2018" name="G3 (Bethesda)">
        <title>Phylogenetic and Phylogenomic Definition of Rhizopus Species.</title>
        <authorList>
            <person name="Gryganskyi A.P."/>
            <person name="Golan J."/>
            <person name="Dolatabadi S."/>
            <person name="Mondo S."/>
            <person name="Robb S."/>
            <person name="Idnurm A."/>
            <person name="Muszewska A."/>
            <person name="Steczkiewicz K."/>
            <person name="Masonjones S."/>
            <person name="Liao H.L."/>
            <person name="Gajdeczka M.T."/>
            <person name="Anike F."/>
            <person name="Vuek A."/>
            <person name="Anishchenko I.M."/>
            <person name="Voigt K."/>
            <person name="de Hoog G.S."/>
            <person name="Smith M.E."/>
            <person name="Heitman J."/>
            <person name="Vilgalys R."/>
            <person name="Stajich J.E."/>
        </authorList>
    </citation>
    <scope>NUCLEOTIDE SEQUENCE [LARGE SCALE GENOMIC DNA]</scope>
    <source>
        <strain evidence="1 2">LSU 92-RS-03</strain>
    </source>
</reference>
<keyword evidence="2" id="KW-1185">Reference proteome</keyword>
<comment type="caution">
    <text evidence="1">The sequence shown here is derived from an EMBL/GenBank/DDBJ whole genome shotgun (WGS) entry which is preliminary data.</text>
</comment>
<proteinExistence type="predicted"/>
<protein>
    <submittedName>
        <fullName evidence="1">Uncharacterized protein</fullName>
    </submittedName>
</protein>
<dbReference type="AlphaFoldDB" id="A0A367JYL1"/>